<reference evidence="8 9" key="1">
    <citation type="submission" date="2019-11" db="EMBL/GenBank/DDBJ databases">
        <authorList>
            <person name="Lang L."/>
        </authorList>
    </citation>
    <scope>NUCLEOTIDE SEQUENCE [LARGE SCALE GENOMIC DNA]</scope>
    <source>
        <strain evidence="8 9">YIM 132242</strain>
    </source>
</reference>
<dbReference type="InterPro" id="IPR027266">
    <property type="entry name" value="TrmE/GcvT-like"/>
</dbReference>
<feature type="binding site" evidence="6">
    <location>
        <begin position="221"/>
        <end position="226"/>
    </location>
    <ligand>
        <name>GTP</name>
        <dbReference type="ChEBI" id="CHEBI:37565"/>
    </ligand>
</feature>
<evidence type="ECO:0000256" key="4">
    <source>
        <dbReference type="ARBA" id="ARBA00022958"/>
    </source>
</evidence>
<evidence type="ECO:0000256" key="1">
    <source>
        <dbReference type="ARBA" id="ARBA00011043"/>
    </source>
</evidence>
<dbReference type="GO" id="GO:0046872">
    <property type="term" value="F:metal ion binding"/>
    <property type="evidence" value="ECO:0007669"/>
    <property type="project" value="UniProtKB-KW"/>
</dbReference>
<comment type="subcellular location">
    <subcellularLocation>
        <location evidence="6">Cytoplasm</location>
    </subcellularLocation>
</comment>
<organism evidence="8 9">
    <name type="scientific">Paracoccus lichenicola</name>
    <dbReference type="NCBI Taxonomy" id="2665644"/>
    <lineage>
        <taxon>Bacteria</taxon>
        <taxon>Pseudomonadati</taxon>
        <taxon>Pseudomonadota</taxon>
        <taxon>Alphaproteobacteria</taxon>
        <taxon>Rhodobacterales</taxon>
        <taxon>Paracoccaceae</taxon>
        <taxon>Paracoccus</taxon>
    </lineage>
</organism>
<accession>A0A6L6HQR5</accession>
<gene>
    <name evidence="6 8" type="primary">mnmE</name>
    <name evidence="6" type="synonym">trmE</name>
    <name evidence="8" type="ORF">GIY56_10745</name>
</gene>
<feature type="binding site" evidence="6">
    <location>
        <position position="240"/>
    </location>
    <ligand>
        <name>K(+)</name>
        <dbReference type="ChEBI" id="CHEBI:29103"/>
    </ligand>
</feature>
<feature type="binding site" evidence="6">
    <location>
        <position position="245"/>
    </location>
    <ligand>
        <name>K(+)</name>
        <dbReference type="ChEBI" id="CHEBI:29103"/>
    </ligand>
</feature>
<dbReference type="InterPro" id="IPR005225">
    <property type="entry name" value="Small_GTP-bd"/>
</dbReference>
<name>A0A6L6HQR5_9RHOB</name>
<comment type="subunit">
    <text evidence="6">Homodimer. Heterotetramer of two MnmE and two MnmG subunits.</text>
</comment>
<dbReference type="InterPro" id="IPR027417">
    <property type="entry name" value="P-loop_NTPase"/>
</dbReference>
<dbReference type="RefSeq" id="WP_154764835.1">
    <property type="nucleotide sequence ID" value="NZ_WMBT01000005.1"/>
</dbReference>
<dbReference type="CDD" id="cd04164">
    <property type="entry name" value="trmE"/>
    <property type="match status" value="1"/>
</dbReference>
<dbReference type="Gene3D" id="3.40.50.300">
    <property type="entry name" value="P-loop containing nucleotide triphosphate hydrolases"/>
    <property type="match status" value="1"/>
</dbReference>
<evidence type="ECO:0000256" key="2">
    <source>
        <dbReference type="ARBA" id="ARBA00022694"/>
    </source>
</evidence>
<dbReference type="Gene3D" id="3.30.1360.120">
    <property type="entry name" value="Probable tRNA modification gtpase trme, domain 1"/>
    <property type="match status" value="1"/>
</dbReference>
<feature type="binding site" evidence="6">
    <location>
        <position position="76"/>
    </location>
    <ligand>
        <name>(6S)-5-formyl-5,6,7,8-tetrahydrofolate</name>
        <dbReference type="ChEBI" id="CHEBI:57457"/>
    </ligand>
</feature>
<comment type="caution">
    <text evidence="6">Lacks conserved residue(s) required for the propagation of feature annotation.</text>
</comment>
<dbReference type="GO" id="GO:0002098">
    <property type="term" value="P:tRNA wobble uridine modification"/>
    <property type="evidence" value="ECO:0007669"/>
    <property type="project" value="TreeGrafter"/>
</dbReference>
<proteinExistence type="inferred from homology"/>
<dbReference type="PANTHER" id="PTHR42714:SF2">
    <property type="entry name" value="TRNA MODIFICATION GTPASE GTPBP3, MITOCHONDRIAL"/>
    <property type="match status" value="1"/>
</dbReference>
<dbReference type="EMBL" id="WMBT01000005">
    <property type="protein sequence ID" value="MTE00769.1"/>
    <property type="molecule type" value="Genomic_DNA"/>
</dbReference>
<dbReference type="InterPro" id="IPR031168">
    <property type="entry name" value="G_TrmE"/>
</dbReference>
<keyword evidence="6" id="KW-0479">Metal-binding</keyword>
<evidence type="ECO:0000256" key="3">
    <source>
        <dbReference type="ARBA" id="ARBA00022741"/>
    </source>
</evidence>
<feature type="binding site" evidence="6">
    <location>
        <begin position="265"/>
        <end position="268"/>
    </location>
    <ligand>
        <name>GTP</name>
        <dbReference type="ChEBI" id="CHEBI:37565"/>
    </ligand>
</feature>
<dbReference type="Proteomes" id="UP000481417">
    <property type="component" value="Unassembled WGS sequence"/>
</dbReference>
<feature type="binding site" evidence="6">
    <location>
        <position position="242"/>
    </location>
    <ligand>
        <name>K(+)</name>
        <dbReference type="ChEBI" id="CHEBI:29103"/>
    </ligand>
</feature>
<evidence type="ECO:0000256" key="5">
    <source>
        <dbReference type="ARBA" id="ARBA00023134"/>
    </source>
</evidence>
<dbReference type="CDD" id="cd14858">
    <property type="entry name" value="TrmE_N"/>
    <property type="match status" value="1"/>
</dbReference>
<dbReference type="NCBIfam" id="TIGR00231">
    <property type="entry name" value="small_GTP"/>
    <property type="match status" value="1"/>
</dbReference>
<keyword evidence="6" id="KW-0460">Magnesium</keyword>
<keyword evidence="6" id="KW-0378">Hydrolase</keyword>
<evidence type="ECO:0000259" key="7">
    <source>
        <dbReference type="PROSITE" id="PS51709"/>
    </source>
</evidence>
<dbReference type="InterPro" id="IPR004520">
    <property type="entry name" value="GTPase_MnmE"/>
</dbReference>
<dbReference type="Pfam" id="PF01926">
    <property type="entry name" value="MMR_HSR1"/>
    <property type="match status" value="1"/>
</dbReference>
<feature type="binding site" evidence="6">
    <location>
        <position position="20"/>
    </location>
    <ligand>
        <name>(6S)-5-formyl-5,6,7,8-tetrahydrofolate</name>
        <dbReference type="ChEBI" id="CHEBI:57457"/>
    </ligand>
</feature>
<feature type="binding site" evidence="6">
    <location>
        <position position="246"/>
    </location>
    <ligand>
        <name>Mg(2+)</name>
        <dbReference type="ChEBI" id="CHEBI:18420"/>
    </ligand>
</feature>
<dbReference type="InterPro" id="IPR018948">
    <property type="entry name" value="GTP-bd_TrmE_N"/>
</dbReference>
<evidence type="ECO:0000256" key="6">
    <source>
        <dbReference type="HAMAP-Rule" id="MF_00379"/>
    </source>
</evidence>
<dbReference type="EC" id="3.6.-.-" evidence="6"/>
<dbReference type="AlphaFoldDB" id="A0A6L6HQR5"/>
<comment type="similarity">
    <text evidence="1 6">Belongs to the TRAFAC class TrmE-Era-EngA-EngB-Septin-like GTPase superfamily. TrmE GTPase family.</text>
</comment>
<dbReference type="InterPro" id="IPR025867">
    <property type="entry name" value="MnmE_helical"/>
</dbReference>
<dbReference type="PROSITE" id="PS51709">
    <property type="entry name" value="G_TRME"/>
    <property type="match status" value="1"/>
</dbReference>
<dbReference type="SUPFAM" id="SSF52540">
    <property type="entry name" value="P-loop containing nucleoside triphosphate hydrolases"/>
    <property type="match status" value="1"/>
</dbReference>
<dbReference type="GO" id="GO:0005737">
    <property type="term" value="C:cytoplasm"/>
    <property type="evidence" value="ECO:0007669"/>
    <property type="project" value="UniProtKB-SubCell"/>
</dbReference>
<dbReference type="NCBIfam" id="NF003661">
    <property type="entry name" value="PRK05291.1-3"/>
    <property type="match status" value="1"/>
</dbReference>
<feature type="binding site" evidence="6">
    <location>
        <position position="221"/>
    </location>
    <ligand>
        <name>K(+)</name>
        <dbReference type="ChEBI" id="CHEBI:29103"/>
    </ligand>
</feature>
<feature type="binding site" evidence="6">
    <location>
        <position position="421"/>
    </location>
    <ligand>
        <name>(6S)-5-formyl-5,6,7,8-tetrahydrofolate</name>
        <dbReference type="ChEBI" id="CHEBI:57457"/>
    </ligand>
</feature>
<comment type="caution">
    <text evidence="8">The sequence shown here is derived from an EMBL/GenBank/DDBJ whole genome shotgun (WGS) entry which is preliminary data.</text>
</comment>
<keyword evidence="9" id="KW-1185">Reference proteome</keyword>
<dbReference type="PANTHER" id="PTHR42714">
    <property type="entry name" value="TRNA MODIFICATION GTPASE GTPBP3"/>
    <property type="match status" value="1"/>
</dbReference>
<dbReference type="InterPro" id="IPR027368">
    <property type="entry name" value="MnmE_dom2"/>
</dbReference>
<dbReference type="GO" id="GO:0005525">
    <property type="term" value="F:GTP binding"/>
    <property type="evidence" value="ECO:0007669"/>
    <property type="project" value="UniProtKB-UniRule"/>
</dbReference>
<feature type="binding site" evidence="6">
    <location>
        <position position="115"/>
    </location>
    <ligand>
        <name>(6S)-5-formyl-5,6,7,8-tetrahydrofolate</name>
        <dbReference type="ChEBI" id="CHEBI:57457"/>
    </ligand>
</feature>
<keyword evidence="6" id="KW-0963">Cytoplasm</keyword>
<dbReference type="GO" id="GO:0030488">
    <property type="term" value="P:tRNA methylation"/>
    <property type="evidence" value="ECO:0007669"/>
    <property type="project" value="TreeGrafter"/>
</dbReference>
<sequence length="421" mass="45428">MDLIYAEATPSGRGGVSVVRISGEGAKSVAERMAGPLPKARHAYLREILDGDDLLDRALVMWFEAGRSFTGEEVVEIHLHGAPVIVRRLGQVLRAQGLRMAEAGEFTRRAFLHGKMDLSEVEGLGDLLAAETESQRLAALRMSHGELARKADGWRSLLIRASALVESSVDFADEDVPEKVPDEVFGLLDEFKAELDFQIGGYAAAERVRNGFEVAIIGPPNAGKSSLINRIARREVALVSDIAGTTRDIIELRLDLRGLAVTLLDTAGLRDARDELESRGIDRARHRAEAADLRLHLSPHGKADSSLWQDGDLVVASKADLHPHVDGLSVSSVTGTGLDQVLDGIFDILSQKAAGAALISRERQLNALLAARAVIEDVHGLEAELLAEAIRQAAASLDHLLGRIGAEDYLEVIFTSFCIGK</sequence>
<dbReference type="Pfam" id="PF12631">
    <property type="entry name" value="MnmE_helical"/>
    <property type="match status" value="1"/>
</dbReference>
<comment type="function">
    <text evidence="6">Exhibits a very high intrinsic GTPase hydrolysis rate. Involved in the addition of a carboxymethylaminomethyl (cmnm) group at the wobble position (U34) of certain tRNAs, forming tRNA-cmnm(5)s(2)U34.</text>
</comment>
<evidence type="ECO:0000313" key="9">
    <source>
        <dbReference type="Proteomes" id="UP000481417"/>
    </source>
</evidence>
<feature type="binding site" evidence="6">
    <location>
        <begin position="240"/>
        <end position="246"/>
    </location>
    <ligand>
        <name>GTP</name>
        <dbReference type="ChEBI" id="CHEBI:37565"/>
    </ligand>
</feature>
<feature type="domain" description="TrmE-type G" evidence="7">
    <location>
        <begin position="211"/>
        <end position="350"/>
    </location>
</feature>
<protein>
    <recommendedName>
        <fullName evidence="6">tRNA modification GTPase MnmE</fullName>
        <ecNumber evidence="6">3.6.-.-</ecNumber>
    </recommendedName>
</protein>
<keyword evidence="5 6" id="KW-0342">GTP-binding</keyword>
<dbReference type="HAMAP" id="MF_00379">
    <property type="entry name" value="GTPase_MnmE"/>
    <property type="match status" value="1"/>
</dbReference>
<evidence type="ECO:0000313" key="8">
    <source>
        <dbReference type="EMBL" id="MTE00769.1"/>
    </source>
</evidence>
<dbReference type="Gene3D" id="1.20.120.430">
    <property type="entry name" value="tRNA modification GTPase MnmE domain 2"/>
    <property type="match status" value="1"/>
</dbReference>
<dbReference type="InterPro" id="IPR006073">
    <property type="entry name" value="GTP-bd"/>
</dbReference>
<keyword evidence="3 6" id="KW-0547">Nucleotide-binding</keyword>
<dbReference type="GO" id="GO:0003924">
    <property type="term" value="F:GTPase activity"/>
    <property type="evidence" value="ECO:0007669"/>
    <property type="project" value="UniProtKB-UniRule"/>
</dbReference>
<keyword evidence="2 6" id="KW-0819">tRNA processing</keyword>
<comment type="cofactor">
    <cofactor evidence="6">
        <name>K(+)</name>
        <dbReference type="ChEBI" id="CHEBI:29103"/>
    </cofactor>
    <text evidence="6">Binds 1 potassium ion per subunit.</text>
</comment>
<keyword evidence="4 6" id="KW-0630">Potassium</keyword>
<dbReference type="Pfam" id="PF10396">
    <property type="entry name" value="TrmE_N"/>
    <property type="match status" value="1"/>
</dbReference>
<feature type="binding site" evidence="6">
    <location>
        <position position="225"/>
    </location>
    <ligand>
        <name>Mg(2+)</name>
        <dbReference type="ChEBI" id="CHEBI:18420"/>
    </ligand>
</feature>